<gene>
    <name evidence="1" type="ORF">METZ01_LOCUS254553</name>
</gene>
<dbReference type="EMBL" id="UINC01068811">
    <property type="protein sequence ID" value="SVC01699.1"/>
    <property type="molecule type" value="Genomic_DNA"/>
</dbReference>
<dbReference type="AlphaFoldDB" id="A0A382IR10"/>
<protein>
    <submittedName>
        <fullName evidence="1">Uncharacterized protein</fullName>
    </submittedName>
</protein>
<reference evidence="1" key="1">
    <citation type="submission" date="2018-05" db="EMBL/GenBank/DDBJ databases">
        <authorList>
            <person name="Lanie J.A."/>
            <person name="Ng W.-L."/>
            <person name="Kazmierczak K.M."/>
            <person name="Andrzejewski T.M."/>
            <person name="Davidsen T.M."/>
            <person name="Wayne K.J."/>
            <person name="Tettelin H."/>
            <person name="Glass J.I."/>
            <person name="Rusch D."/>
            <person name="Podicherti R."/>
            <person name="Tsui H.-C.T."/>
            <person name="Winkler M.E."/>
        </authorList>
    </citation>
    <scope>NUCLEOTIDE SEQUENCE</scope>
</reference>
<evidence type="ECO:0000313" key="1">
    <source>
        <dbReference type="EMBL" id="SVC01699.1"/>
    </source>
</evidence>
<name>A0A382IR10_9ZZZZ</name>
<accession>A0A382IR10</accession>
<proteinExistence type="predicted"/>
<organism evidence="1">
    <name type="scientific">marine metagenome</name>
    <dbReference type="NCBI Taxonomy" id="408172"/>
    <lineage>
        <taxon>unclassified sequences</taxon>
        <taxon>metagenomes</taxon>
        <taxon>ecological metagenomes</taxon>
    </lineage>
</organism>
<feature type="non-terminal residue" evidence="1">
    <location>
        <position position="1"/>
    </location>
</feature>
<sequence>GLELDRIFGSFTYKTLNGENQVNKIKLQNTIAFFALFLGKSNNIEIDLGYGTNKLTREFYGYQDYHITASNISSQEGIQAIKSDGTIKMLQIIYKYYKRPSWLPDKFLSKLTIDLGARYTESNHKISSSDPRPAYDSKGFPSETKFEVGGFGLLGTLTYHY</sequence>